<feature type="transmembrane region" description="Helical" evidence="6">
    <location>
        <begin position="296"/>
        <end position="313"/>
    </location>
</feature>
<evidence type="ECO:0000256" key="1">
    <source>
        <dbReference type="ARBA" id="ARBA00004141"/>
    </source>
</evidence>
<dbReference type="EMBL" id="JAOWLB010000009">
    <property type="protein sequence ID" value="MCV2889420.1"/>
    <property type="molecule type" value="Genomic_DNA"/>
</dbReference>
<dbReference type="Pfam" id="PF01040">
    <property type="entry name" value="UbiA"/>
    <property type="match status" value="1"/>
</dbReference>
<keyword evidence="4 6" id="KW-1133">Transmembrane helix</keyword>
<dbReference type="RefSeq" id="WP_263829165.1">
    <property type="nucleotide sequence ID" value="NZ_JAOWLB010000009.1"/>
</dbReference>
<dbReference type="InterPro" id="IPR050475">
    <property type="entry name" value="Prenyltransferase_related"/>
</dbReference>
<feature type="transmembrane region" description="Helical" evidence="6">
    <location>
        <begin position="423"/>
        <end position="441"/>
    </location>
</feature>
<feature type="transmembrane region" description="Helical" evidence="6">
    <location>
        <begin position="453"/>
        <end position="475"/>
    </location>
</feature>
<evidence type="ECO:0000256" key="4">
    <source>
        <dbReference type="ARBA" id="ARBA00022989"/>
    </source>
</evidence>
<dbReference type="InterPro" id="IPR023214">
    <property type="entry name" value="HAD_sf"/>
</dbReference>
<feature type="transmembrane region" description="Helical" evidence="6">
    <location>
        <begin position="224"/>
        <end position="245"/>
    </location>
</feature>
<dbReference type="SUPFAM" id="SSF56784">
    <property type="entry name" value="HAD-like"/>
    <property type="match status" value="1"/>
</dbReference>
<dbReference type="InterPro" id="IPR036412">
    <property type="entry name" value="HAD-like_sf"/>
</dbReference>
<protein>
    <submittedName>
        <fullName evidence="7">UbiA family prenyltransferase</fullName>
    </submittedName>
</protein>
<dbReference type="Proteomes" id="UP001320899">
    <property type="component" value="Unassembled WGS sequence"/>
</dbReference>
<keyword evidence="5 6" id="KW-0472">Membrane</keyword>
<reference evidence="7 8" key="1">
    <citation type="submission" date="2022-10" db="EMBL/GenBank/DDBJ databases">
        <title>Ruegeria sp. nov., isolated from ocean surface sediments.</title>
        <authorList>
            <person name="He W."/>
            <person name="Xue H.-P."/>
            <person name="Zhang D.-F."/>
        </authorList>
    </citation>
    <scope>NUCLEOTIDE SEQUENCE [LARGE SCALE GENOMIC DNA]</scope>
    <source>
        <strain evidence="7 8">XHP0148</strain>
    </source>
</reference>
<keyword evidence="8" id="KW-1185">Reference proteome</keyword>
<accession>A0ABT3AL52</accession>
<feature type="transmembrane region" description="Helical" evidence="6">
    <location>
        <begin position="266"/>
        <end position="290"/>
    </location>
</feature>
<comment type="subcellular location">
    <subcellularLocation>
        <location evidence="1">Membrane</location>
        <topology evidence="1">Multi-pass membrane protein</topology>
    </subcellularLocation>
</comment>
<dbReference type="CDD" id="cd13963">
    <property type="entry name" value="PT_UbiA_2"/>
    <property type="match status" value="1"/>
</dbReference>
<dbReference type="InterPro" id="IPR000537">
    <property type="entry name" value="UbiA_prenyltransferase"/>
</dbReference>
<keyword evidence="3 6" id="KW-0812">Transmembrane</keyword>
<comment type="caution">
    <text evidence="7">The sequence shown here is derived from an EMBL/GenBank/DDBJ whole genome shotgun (WGS) entry which is preliminary data.</text>
</comment>
<evidence type="ECO:0000256" key="5">
    <source>
        <dbReference type="ARBA" id="ARBA00023136"/>
    </source>
</evidence>
<evidence type="ECO:0000256" key="2">
    <source>
        <dbReference type="ARBA" id="ARBA00022475"/>
    </source>
</evidence>
<sequence length="477" mass="52301">MEGQIKDQNSETTPLVLDVDGTLLRTDLLLETIWAALAHNTVAALRIIFRNLAKPQLLKRELLTIARPDIALLPARQEVLDMAQAVKSQGGTVHLASGADKELVDAVAERFDIQGPNWGTTPERNLTLEEKAALICDRLGPEGYDYAGNSWADLPSWKSARRIIAVAPGARLKAEIDRIGKPIQILVDGWTLRDALGEMRLLQWIKNLLVLLPMLASLPASPHVVLKVLAATLSFGLAASAIYIFNDLTDLDSDRRHPEKKERPIASGRLPISVAMGLGIVLVVLSWSLALAVGPWVWATIVLYMVLNLAYSLSLKRKRWIDVVVLAAFFLIRFLTGAIAADVVVPPLFLGFVFAVFLSLACVKRLTALARSRSKERLPGRGYRPADARNLQILAYGSALFSIVLFLLATLPAGAVPDVSTPLLMSLSMLPFGVWLVRIIWLSFQGREDYDPVVFVTHDRVGLGMLALSILIVLISL</sequence>
<dbReference type="PANTHER" id="PTHR42723:SF1">
    <property type="entry name" value="CHLOROPHYLL SYNTHASE, CHLOROPLASTIC"/>
    <property type="match status" value="1"/>
</dbReference>
<evidence type="ECO:0000256" key="6">
    <source>
        <dbReference type="SAM" id="Phobius"/>
    </source>
</evidence>
<feature type="transmembrane region" description="Helical" evidence="6">
    <location>
        <begin position="391"/>
        <end position="411"/>
    </location>
</feature>
<evidence type="ECO:0000313" key="8">
    <source>
        <dbReference type="Proteomes" id="UP001320899"/>
    </source>
</evidence>
<keyword evidence="2" id="KW-1003">Cell membrane</keyword>
<dbReference type="Gene3D" id="1.10.357.140">
    <property type="entry name" value="UbiA prenyltransferase"/>
    <property type="match status" value="1"/>
</dbReference>
<name>A0ABT3AL52_9RHOB</name>
<evidence type="ECO:0000256" key="3">
    <source>
        <dbReference type="ARBA" id="ARBA00022692"/>
    </source>
</evidence>
<dbReference type="NCBIfam" id="NF006088">
    <property type="entry name" value="PRK08238.1"/>
    <property type="match status" value="1"/>
</dbReference>
<dbReference type="InterPro" id="IPR044878">
    <property type="entry name" value="UbiA_sf"/>
</dbReference>
<evidence type="ECO:0000313" key="7">
    <source>
        <dbReference type="EMBL" id="MCV2889420.1"/>
    </source>
</evidence>
<gene>
    <name evidence="7" type="ORF">OE747_13805</name>
</gene>
<feature type="transmembrane region" description="Helical" evidence="6">
    <location>
        <begin position="347"/>
        <end position="370"/>
    </location>
</feature>
<organism evidence="7 8">
    <name type="scientific">Ruegeria aquimaris</name>
    <dbReference type="NCBI Taxonomy" id="2984333"/>
    <lineage>
        <taxon>Bacteria</taxon>
        <taxon>Pseudomonadati</taxon>
        <taxon>Pseudomonadota</taxon>
        <taxon>Alphaproteobacteria</taxon>
        <taxon>Rhodobacterales</taxon>
        <taxon>Roseobacteraceae</taxon>
        <taxon>Ruegeria</taxon>
    </lineage>
</organism>
<dbReference type="PANTHER" id="PTHR42723">
    <property type="entry name" value="CHLOROPHYLL SYNTHASE"/>
    <property type="match status" value="1"/>
</dbReference>
<dbReference type="Gene3D" id="3.40.50.1000">
    <property type="entry name" value="HAD superfamily/HAD-like"/>
    <property type="match status" value="1"/>
</dbReference>
<proteinExistence type="predicted"/>
<feature type="transmembrane region" description="Helical" evidence="6">
    <location>
        <begin position="320"/>
        <end position="341"/>
    </location>
</feature>